<accession>A0A158NS76</accession>
<dbReference type="PANTHER" id="PTHR47331:SF1">
    <property type="entry name" value="GAG-LIKE PROTEIN"/>
    <property type="match status" value="1"/>
</dbReference>
<name>A0A158NS76_ATTCE</name>
<dbReference type="KEGG" id="acep:105623606"/>
<dbReference type="AlphaFoldDB" id="A0A158NS76"/>
<dbReference type="EnsemblMetazoa" id="XM_012204994.1">
    <property type="protein sequence ID" value="XP_012060384.1"/>
    <property type="gene ID" value="LOC105623606"/>
</dbReference>
<evidence type="ECO:0000313" key="2">
    <source>
        <dbReference type="Proteomes" id="UP000005205"/>
    </source>
</evidence>
<reference evidence="2" key="1">
    <citation type="journal article" date="2011" name="PLoS Genet.">
        <title>The genome sequence of the leaf-cutter ant Atta cephalotes reveals insights into its obligate symbiotic lifestyle.</title>
        <authorList>
            <person name="Suen G."/>
            <person name="Teiling C."/>
            <person name="Li L."/>
            <person name="Holt C."/>
            <person name="Abouheif E."/>
            <person name="Bornberg-Bauer E."/>
            <person name="Bouffard P."/>
            <person name="Caldera E.J."/>
            <person name="Cash E."/>
            <person name="Cavanaugh A."/>
            <person name="Denas O."/>
            <person name="Elhaik E."/>
            <person name="Fave M.J."/>
            <person name="Gadau J."/>
            <person name="Gibson J.D."/>
            <person name="Graur D."/>
            <person name="Grubbs K.J."/>
            <person name="Hagen D.E."/>
            <person name="Harkins T.T."/>
            <person name="Helmkampf M."/>
            <person name="Hu H."/>
            <person name="Johnson B.R."/>
            <person name="Kim J."/>
            <person name="Marsh S.E."/>
            <person name="Moeller J.A."/>
            <person name="Munoz-Torres M.C."/>
            <person name="Murphy M.C."/>
            <person name="Naughton M.C."/>
            <person name="Nigam S."/>
            <person name="Overson R."/>
            <person name="Rajakumar R."/>
            <person name="Reese J.T."/>
            <person name="Scott J.J."/>
            <person name="Smith C.R."/>
            <person name="Tao S."/>
            <person name="Tsutsui N.D."/>
            <person name="Viljakainen L."/>
            <person name="Wissler L."/>
            <person name="Yandell M.D."/>
            <person name="Zimmer F."/>
            <person name="Taylor J."/>
            <person name="Slater S.C."/>
            <person name="Clifton S.W."/>
            <person name="Warren W.C."/>
            <person name="Elsik C.G."/>
            <person name="Smith C.D."/>
            <person name="Weinstock G.M."/>
            <person name="Gerardo N.M."/>
            <person name="Currie C.R."/>
        </authorList>
    </citation>
    <scope>NUCLEOTIDE SEQUENCE [LARGE SCALE GENOMIC DNA]</scope>
</reference>
<dbReference type="PANTHER" id="PTHR47331">
    <property type="entry name" value="PHD-TYPE DOMAIN-CONTAINING PROTEIN"/>
    <property type="match status" value="1"/>
</dbReference>
<sequence length="162" mass="18134">MHPPRRGKLFSILYANISDLKMLMDFLSKRCQVLESIQNRALNNQTNNKQVVEEKFKVVKNAHLCINCLRSTAHQAKLCNSGTCRKCSKKHNTLLHTSNSNISESISNSKKEQSISNSKISNQDSNVLLPLSTAIVNAYDSNNTSHSCRILLDSGSQINFII</sequence>
<evidence type="ECO:0008006" key="3">
    <source>
        <dbReference type="Google" id="ProtNLM"/>
    </source>
</evidence>
<dbReference type="EMBL" id="ADTU01024604">
    <property type="status" value="NOT_ANNOTATED_CDS"/>
    <property type="molecule type" value="Genomic_DNA"/>
</dbReference>
<evidence type="ECO:0000313" key="1">
    <source>
        <dbReference type="EnsemblMetazoa" id="XP_012060384.1"/>
    </source>
</evidence>
<protein>
    <recommendedName>
        <fullName evidence="3">Peptidase aspartic putative domain-containing protein</fullName>
    </recommendedName>
</protein>
<proteinExistence type="predicted"/>
<dbReference type="Proteomes" id="UP000005205">
    <property type="component" value="Unassembled WGS sequence"/>
</dbReference>
<dbReference type="InParanoid" id="A0A158NS76"/>
<reference evidence="1" key="2">
    <citation type="submission" date="2016-04" db="UniProtKB">
        <authorList>
            <consortium name="EnsemblMetazoa"/>
        </authorList>
    </citation>
    <scope>IDENTIFICATION</scope>
</reference>
<dbReference type="OrthoDB" id="7553924at2759"/>
<gene>
    <name evidence="1" type="primary">105623606</name>
</gene>
<organism evidence="1 2">
    <name type="scientific">Atta cephalotes</name>
    <name type="common">Leafcutter ant</name>
    <dbReference type="NCBI Taxonomy" id="12957"/>
    <lineage>
        <taxon>Eukaryota</taxon>
        <taxon>Metazoa</taxon>
        <taxon>Ecdysozoa</taxon>
        <taxon>Arthropoda</taxon>
        <taxon>Hexapoda</taxon>
        <taxon>Insecta</taxon>
        <taxon>Pterygota</taxon>
        <taxon>Neoptera</taxon>
        <taxon>Endopterygota</taxon>
        <taxon>Hymenoptera</taxon>
        <taxon>Apocrita</taxon>
        <taxon>Aculeata</taxon>
        <taxon>Formicoidea</taxon>
        <taxon>Formicidae</taxon>
        <taxon>Myrmicinae</taxon>
        <taxon>Atta</taxon>
    </lineage>
</organism>
<keyword evidence="2" id="KW-1185">Reference proteome</keyword>